<dbReference type="Proteomes" id="UP000031668">
    <property type="component" value="Unassembled WGS sequence"/>
</dbReference>
<keyword evidence="2" id="KW-1185">Reference proteome</keyword>
<evidence type="ECO:0000313" key="2">
    <source>
        <dbReference type="Proteomes" id="UP000031668"/>
    </source>
</evidence>
<protein>
    <submittedName>
        <fullName evidence="1">Uncharacterized protein</fullName>
    </submittedName>
</protein>
<organism evidence="1 2">
    <name type="scientific">Thelohanellus kitauei</name>
    <name type="common">Myxosporean</name>
    <dbReference type="NCBI Taxonomy" id="669202"/>
    <lineage>
        <taxon>Eukaryota</taxon>
        <taxon>Metazoa</taxon>
        <taxon>Cnidaria</taxon>
        <taxon>Myxozoa</taxon>
        <taxon>Myxosporea</taxon>
        <taxon>Bivalvulida</taxon>
        <taxon>Platysporina</taxon>
        <taxon>Myxobolidae</taxon>
        <taxon>Thelohanellus</taxon>
    </lineage>
</organism>
<sequence>MSDSDISMNNSFGSLEFLEQPKYNSNDYRGFCLRCLLFDFLEPLRAYLSPYRVRTDNIQDKSTFACQMDHLKPEECKDYLFICLDLTAWKEVKALKLDMLPYAELVSNLKERFDVPYD</sequence>
<accession>A0A0C2NLT7</accession>
<reference evidence="1 2" key="1">
    <citation type="journal article" date="2014" name="Genome Biol. Evol.">
        <title>The genome of the myxosporean Thelohanellus kitauei shows adaptations to nutrient acquisition within its fish host.</title>
        <authorList>
            <person name="Yang Y."/>
            <person name="Xiong J."/>
            <person name="Zhou Z."/>
            <person name="Huo F."/>
            <person name="Miao W."/>
            <person name="Ran C."/>
            <person name="Liu Y."/>
            <person name="Zhang J."/>
            <person name="Feng J."/>
            <person name="Wang M."/>
            <person name="Wang M."/>
            <person name="Wang L."/>
            <person name="Yao B."/>
        </authorList>
    </citation>
    <scope>NUCLEOTIDE SEQUENCE [LARGE SCALE GENOMIC DNA]</scope>
    <source>
        <strain evidence="1">Wuqing</strain>
    </source>
</reference>
<dbReference type="EMBL" id="JWZT01000093">
    <property type="protein sequence ID" value="KII74997.1"/>
    <property type="molecule type" value="Genomic_DNA"/>
</dbReference>
<proteinExistence type="predicted"/>
<name>A0A0C2NLT7_THEKT</name>
<dbReference type="AlphaFoldDB" id="A0A0C2NLT7"/>
<gene>
    <name evidence="1" type="ORF">RF11_08912</name>
</gene>
<evidence type="ECO:0000313" key="1">
    <source>
        <dbReference type="EMBL" id="KII74997.1"/>
    </source>
</evidence>
<comment type="caution">
    <text evidence="1">The sequence shown here is derived from an EMBL/GenBank/DDBJ whole genome shotgun (WGS) entry which is preliminary data.</text>
</comment>